<dbReference type="OrthoDB" id="3213869at2"/>
<organism evidence="1 2">
    <name type="scientific">Tistrella mobilis</name>
    <dbReference type="NCBI Taxonomy" id="171437"/>
    <lineage>
        <taxon>Bacteria</taxon>
        <taxon>Pseudomonadati</taxon>
        <taxon>Pseudomonadota</taxon>
        <taxon>Alphaproteobacteria</taxon>
        <taxon>Geminicoccales</taxon>
        <taxon>Geminicoccaceae</taxon>
        <taxon>Tistrella</taxon>
    </lineage>
</organism>
<dbReference type="SUPFAM" id="SSF53795">
    <property type="entry name" value="PEP carboxykinase-like"/>
    <property type="match status" value="1"/>
</dbReference>
<evidence type="ECO:0000313" key="1">
    <source>
        <dbReference type="EMBL" id="KYO52344.1"/>
    </source>
</evidence>
<accession>A0A162KX07</accession>
<dbReference type="Proteomes" id="UP000075787">
    <property type="component" value="Unassembled WGS sequence"/>
</dbReference>
<evidence type="ECO:0000313" key="2">
    <source>
        <dbReference type="Proteomes" id="UP000075787"/>
    </source>
</evidence>
<dbReference type="AlphaFoldDB" id="A0A162KX07"/>
<gene>
    <name evidence="1" type="ORF">AUP44_00935</name>
</gene>
<dbReference type="Gene3D" id="3.40.50.300">
    <property type="entry name" value="P-loop containing nucleotide triphosphate hydrolases"/>
    <property type="match status" value="1"/>
</dbReference>
<protein>
    <recommendedName>
        <fullName evidence="3">HPr kinase/phosphorylase C-terminal domain-containing protein</fullName>
    </recommendedName>
</protein>
<name>A0A162KX07_9PROT</name>
<comment type="caution">
    <text evidence="1">The sequence shown here is derived from an EMBL/GenBank/DDBJ whole genome shotgun (WGS) entry which is preliminary data.</text>
</comment>
<reference evidence="1 2" key="1">
    <citation type="submission" date="2015-12" db="EMBL/GenBank/DDBJ databases">
        <title>Genome sequence of Tistrella mobilis MCCC 1A02139.</title>
        <authorList>
            <person name="Lu L."/>
            <person name="Lai Q."/>
            <person name="Shao Z."/>
            <person name="Qian P."/>
        </authorList>
    </citation>
    <scope>NUCLEOTIDE SEQUENCE [LARGE SCALE GENOMIC DNA]</scope>
    <source>
        <strain evidence="1 2">MCCC 1A02139</strain>
    </source>
</reference>
<dbReference type="EMBL" id="LPZR01000157">
    <property type="protein sequence ID" value="KYO52344.1"/>
    <property type="molecule type" value="Genomic_DNA"/>
</dbReference>
<proteinExistence type="predicted"/>
<sequence>MDRRLFGWRIASEIPLPELPPWTGAGPSESDDRPADITIRRGPVPARFAEIRVERPLFTISADGEMRIDVKGHHVFLVRDGREVVVDTGTPEDADCHTYLLGPVLGALCHQRGEVILHAAVLRFGDAAVAFCGQSGAGKSTLAATLLARGHRMLADDVTVLRLAAGGTQAWPAYPRMRLWQDAASRSAIDTSRLDRCVFDIEKFVVPVDPAFDTTPLPLAALVHLDRCESPADEALIPLKGLKAAGQLRDNLYRAGMAYAMEQATPLLQATARLAAGIPRHLIARRHIDDGAAERLADRIEAAIGA</sequence>
<dbReference type="RefSeq" id="WP_062764512.1">
    <property type="nucleotide sequence ID" value="NZ_CP121043.1"/>
</dbReference>
<dbReference type="InterPro" id="IPR027417">
    <property type="entry name" value="P-loop_NTPase"/>
</dbReference>
<evidence type="ECO:0008006" key="3">
    <source>
        <dbReference type="Google" id="ProtNLM"/>
    </source>
</evidence>
<dbReference type="GeneID" id="97239601"/>